<sequence>MKTVSLGDNFELPVPTKKMFCPENYGMAFEDVSDDSETSEKEKEETANSMKKRSTRSTELKSKFEQLKDRRQGMVRRAELKKKERQEEKERKLKKKEEQRMAEKRKLEEEEKSTPNESKPTAEAIEKRWSEIRAYIDVNRHLNGVDHGQYASKTGLEKQIDAAIKAGDVSTSEKLSDQLASREFGKKVSDAFQAEAWMVEKEKQKAIKNSKKTKKLKWGCVQYVF</sequence>
<dbReference type="OrthoDB" id="2418792at2759"/>
<keyword evidence="4" id="KW-1185">Reference proteome</keyword>
<accession>R7TNS0</accession>
<reference evidence="4" key="1">
    <citation type="submission" date="2012-12" db="EMBL/GenBank/DDBJ databases">
        <authorList>
            <person name="Hellsten U."/>
            <person name="Grimwood J."/>
            <person name="Chapman J.A."/>
            <person name="Shapiro H."/>
            <person name="Aerts A."/>
            <person name="Otillar R.P."/>
            <person name="Terry A.Y."/>
            <person name="Boore J.L."/>
            <person name="Simakov O."/>
            <person name="Marletaz F."/>
            <person name="Cho S.-J."/>
            <person name="Edsinger-Gonzales E."/>
            <person name="Havlak P."/>
            <person name="Kuo D.-H."/>
            <person name="Larsson T."/>
            <person name="Lv J."/>
            <person name="Arendt D."/>
            <person name="Savage R."/>
            <person name="Osoegawa K."/>
            <person name="de Jong P."/>
            <person name="Lindberg D.R."/>
            <person name="Seaver E.C."/>
            <person name="Weisblat D.A."/>
            <person name="Putnam N.H."/>
            <person name="Grigoriev I.V."/>
            <person name="Rokhsar D.S."/>
        </authorList>
    </citation>
    <scope>NUCLEOTIDE SEQUENCE</scope>
    <source>
        <strain evidence="4">I ESC-2004</strain>
    </source>
</reference>
<organism evidence="2">
    <name type="scientific">Capitella teleta</name>
    <name type="common">Polychaete worm</name>
    <dbReference type="NCBI Taxonomy" id="283909"/>
    <lineage>
        <taxon>Eukaryota</taxon>
        <taxon>Metazoa</taxon>
        <taxon>Spiralia</taxon>
        <taxon>Lophotrochozoa</taxon>
        <taxon>Annelida</taxon>
        <taxon>Polychaeta</taxon>
        <taxon>Sedentaria</taxon>
        <taxon>Scolecida</taxon>
        <taxon>Capitellidae</taxon>
        <taxon>Capitella</taxon>
    </lineage>
</organism>
<dbReference type="Proteomes" id="UP000014760">
    <property type="component" value="Unassembled WGS sequence"/>
</dbReference>
<feature type="compositionally biased region" description="Basic and acidic residues" evidence="1">
    <location>
        <begin position="56"/>
        <end position="114"/>
    </location>
</feature>
<evidence type="ECO:0000313" key="2">
    <source>
        <dbReference type="EMBL" id="ELT95523.1"/>
    </source>
</evidence>
<evidence type="ECO:0000313" key="3">
    <source>
        <dbReference type="EnsemblMetazoa" id="CapteP186093"/>
    </source>
</evidence>
<dbReference type="AlphaFoldDB" id="R7TNS0"/>
<reference evidence="3" key="3">
    <citation type="submission" date="2015-06" db="UniProtKB">
        <authorList>
            <consortium name="EnsemblMetazoa"/>
        </authorList>
    </citation>
    <scope>IDENTIFICATION</scope>
</reference>
<evidence type="ECO:0000313" key="4">
    <source>
        <dbReference type="Proteomes" id="UP000014760"/>
    </source>
</evidence>
<dbReference type="InterPro" id="IPR037690">
    <property type="entry name" value="FAM204A"/>
</dbReference>
<dbReference type="OMA" id="REKHWKE"/>
<dbReference type="PANTHER" id="PTHR14386">
    <property type="entry name" value="PROTEIN FAM204A"/>
    <property type="match status" value="1"/>
</dbReference>
<dbReference type="PANTHER" id="PTHR14386:SF2">
    <property type="entry name" value="PROTEIN FAM204A"/>
    <property type="match status" value="1"/>
</dbReference>
<protein>
    <submittedName>
        <fullName evidence="2 3">Uncharacterized protein</fullName>
    </submittedName>
</protein>
<dbReference type="EnsemblMetazoa" id="CapteT186093">
    <property type="protein sequence ID" value="CapteP186093"/>
    <property type="gene ID" value="CapteG186093"/>
</dbReference>
<reference evidence="2 4" key="2">
    <citation type="journal article" date="2013" name="Nature">
        <title>Insights into bilaterian evolution from three spiralian genomes.</title>
        <authorList>
            <person name="Simakov O."/>
            <person name="Marletaz F."/>
            <person name="Cho S.J."/>
            <person name="Edsinger-Gonzales E."/>
            <person name="Havlak P."/>
            <person name="Hellsten U."/>
            <person name="Kuo D.H."/>
            <person name="Larsson T."/>
            <person name="Lv J."/>
            <person name="Arendt D."/>
            <person name="Savage R."/>
            <person name="Osoegawa K."/>
            <person name="de Jong P."/>
            <person name="Grimwood J."/>
            <person name="Chapman J.A."/>
            <person name="Shapiro H."/>
            <person name="Aerts A."/>
            <person name="Otillar R.P."/>
            <person name="Terry A.Y."/>
            <person name="Boore J.L."/>
            <person name="Grigoriev I.V."/>
            <person name="Lindberg D.R."/>
            <person name="Seaver E.C."/>
            <person name="Weisblat D.A."/>
            <person name="Putnam N.H."/>
            <person name="Rokhsar D.S."/>
        </authorList>
    </citation>
    <scope>NUCLEOTIDE SEQUENCE</scope>
    <source>
        <strain evidence="2 4">I ESC-2004</strain>
    </source>
</reference>
<dbReference type="HOGENOM" id="CLU_1230955_0_0_1"/>
<dbReference type="EMBL" id="KB309099">
    <property type="protein sequence ID" value="ELT95523.1"/>
    <property type="molecule type" value="Genomic_DNA"/>
</dbReference>
<feature type="region of interest" description="Disordered" evidence="1">
    <location>
        <begin position="30"/>
        <end position="123"/>
    </location>
</feature>
<evidence type="ECO:0000256" key="1">
    <source>
        <dbReference type="SAM" id="MobiDB-lite"/>
    </source>
</evidence>
<dbReference type="STRING" id="283909.R7TNS0"/>
<dbReference type="EMBL" id="AMQN01011781">
    <property type="status" value="NOT_ANNOTATED_CDS"/>
    <property type="molecule type" value="Genomic_DNA"/>
</dbReference>
<gene>
    <name evidence="2" type="ORF">CAPTEDRAFT_186093</name>
</gene>
<proteinExistence type="predicted"/>
<name>R7TNS0_CAPTE</name>